<feature type="compositionally biased region" description="Basic and acidic residues" evidence="1">
    <location>
        <begin position="250"/>
        <end position="261"/>
    </location>
</feature>
<sequence length="261" mass="29616">MNKSPFSTPRGRGQNGHQKPYYRKQRGYWDNKNSNQVSPTNNSSQEEKNLNTSGSSDDYIPFNNSLPSPFNKSLPSPSLASPPAVSTSSPFFHVQKQGGQFYGQHQRYSLGNESPSHSPRGRRSFNQSFSPGYNNKSFSPGFNNRTPRGRHSNQYQGNNQYQGRNQYQGKKETSIHNYIDQSFFEDPWAELVTEFDSLNQSSSTDKFDDSFMSQSLLEDSMLKDEEDDKESGSDCKDADSQDEIFPMSQKDSDPVEENFGK</sequence>
<proteinExistence type="predicted"/>
<feature type="region of interest" description="Disordered" evidence="1">
    <location>
        <begin position="200"/>
        <end position="261"/>
    </location>
</feature>
<evidence type="ECO:0000256" key="1">
    <source>
        <dbReference type="SAM" id="MobiDB-lite"/>
    </source>
</evidence>
<reference evidence="2 3" key="1">
    <citation type="journal article" date="2021" name="J. Hered.">
        <title>A chromosome-level genome assembly of the parasitoid wasp, Cotesia glomerata (Hymenoptera: Braconidae).</title>
        <authorList>
            <person name="Pinto B.J."/>
            <person name="Weis J.J."/>
            <person name="Gamble T."/>
            <person name="Ode P.J."/>
            <person name="Paul R."/>
            <person name="Zaspel J.M."/>
        </authorList>
    </citation>
    <scope>NUCLEOTIDE SEQUENCE [LARGE SCALE GENOMIC DNA]</scope>
    <source>
        <strain evidence="2">CgM1</strain>
    </source>
</reference>
<evidence type="ECO:0000313" key="3">
    <source>
        <dbReference type="Proteomes" id="UP000826195"/>
    </source>
</evidence>
<feature type="compositionally biased region" description="Low complexity" evidence="1">
    <location>
        <begin position="73"/>
        <end position="90"/>
    </location>
</feature>
<accession>A0AAV7IJS9</accession>
<dbReference type="EMBL" id="JAHXZJ010000374">
    <property type="protein sequence ID" value="KAH0561680.1"/>
    <property type="molecule type" value="Genomic_DNA"/>
</dbReference>
<feature type="region of interest" description="Disordered" evidence="1">
    <location>
        <begin position="1"/>
        <end position="173"/>
    </location>
</feature>
<feature type="compositionally biased region" description="Polar residues" evidence="1">
    <location>
        <begin position="106"/>
        <end position="117"/>
    </location>
</feature>
<dbReference type="InterPro" id="IPR028265">
    <property type="entry name" value="TTDN1/SICKLE"/>
</dbReference>
<dbReference type="Pfam" id="PF15502">
    <property type="entry name" value="MPLKIP"/>
    <property type="match status" value="1"/>
</dbReference>
<feature type="compositionally biased region" description="Basic and acidic residues" evidence="1">
    <location>
        <begin position="230"/>
        <end position="239"/>
    </location>
</feature>
<dbReference type="AlphaFoldDB" id="A0AAV7IJS9"/>
<evidence type="ECO:0000313" key="2">
    <source>
        <dbReference type="EMBL" id="KAH0561680.1"/>
    </source>
</evidence>
<feature type="compositionally biased region" description="Polar residues" evidence="1">
    <location>
        <begin position="124"/>
        <end position="146"/>
    </location>
</feature>
<feature type="compositionally biased region" description="Polar residues" evidence="1">
    <location>
        <begin position="31"/>
        <end position="71"/>
    </location>
</feature>
<comment type="caution">
    <text evidence="2">The sequence shown here is derived from an EMBL/GenBank/DDBJ whole genome shotgun (WGS) entry which is preliminary data.</text>
</comment>
<name>A0AAV7IJS9_COTGL</name>
<keyword evidence="3" id="KW-1185">Reference proteome</keyword>
<gene>
    <name evidence="2" type="ORF">KQX54_018675</name>
</gene>
<protein>
    <submittedName>
        <fullName evidence="2">Uncharacterized protein</fullName>
    </submittedName>
</protein>
<feature type="compositionally biased region" description="Low complexity" evidence="1">
    <location>
        <begin position="153"/>
        <end position="168"/>
    </location>
</feature>
<dbReference type="Proteomes" id="UP000826195">
    <property type="component" value="Unassembled WGS sequence"/>
</dbReference>
<organism evidence="2 3">
    <name type="scientific">Cotesia glomerata</name>
    <name type="common">Lepidopteran parasitic wasp</name>
    <name type="synonym">Apanteles glomeratus</name>
    <dbReference type="NCBI Taxonomy" id="32391"/>
    <lineage>
        <taxon>Eukaryota</taxon>
        <taxon>Metazoa</taxon>
        <taxon>Ecdysozoa</taxon>
        <taxon>Arthropoda</taxon>
        <taxon>Hexapoda</taxon>
        <taxon>Insecta</taxon>
        <taxon>Pterygota</taxon>
        <taxon>Neoptera</taxon>
        <taxon>Endopterygota</taxon>
        <taxon>Hymenoptera</taxon>
        <taxon>Apocrita</taxon>
        <taxon>Ichneumonoidea</taxon>
        <taxon>Braconidae</taxon>
        <taxon>Microgastrinae</taxon>
        <taxon>Cotesia</taxon>
    </lineage>
</organism>